<dbReference type="Pfam" id="PF14223">
    <property type="entry name" value="Retrotran_gag_2"/>
    <property type="match status" value="1"/>
</dbReference>
<dbReference type="Pfam" id="PF13976">
    <property type="entry name" value="gag_pre-integrs"/>
    <property type="match status" value="1"/>
</dbReference>
<evidence type="ECO:0000313" key="4">
    <source>
        <dbReference type="Proteomes" id="UP000634136"/>
    </source>
</evidence>
<dbReference type="InterPro" id="IPR025724">
    <property type="entry name" value="GAG-pre-integrase_dom"/>
</dbReference>
<dbReference type="Proteomes" id="UP000634136">
    <property type="component" value="Unassembled WGS sequence"/>
</dbReference>
<evidence type="ECO:0000259" key="2">
    <source>
        <dbReference type="Pfam" id="PF13976"/>
    </source>
</evidence>
<accession>A0A834TJI4</accession>
<evidence type="ECO:0000313" key="3">
    <source>
        <dbReference type="EMBL" id="KAF7823268.1"/>
    </source>
</evidence>
<evidence type="ECO:0000256" key="1">
    <source>
        <dbReference type="SAM" id="MobiDB-lite"/>
    </source>
</evidence>
<dbReference type="PANTHER" id="PTHR47481:SF30">
    <property type="entry name" value="CCHC-TYPE DOMAIN-CONTAINING PROTEIN"/>
    <property type="match status" value="1"/>
</dbReference>
<feature type="compositionally biased region" description="Polar residues" evidence="1">
    <location>
        <begin position="280"/>
        <end position="297"/>
    </location>
</feature>
<gene>
    <name evidence="3" type="ORF">G2W53_021412</name>
</gene>
<feature type="domain" description="GAG-pre-integrase" evidence="2">
    <location>
        <begin position="418"/>
        <end position="451"/>
    </location>
</feature>
<protein>
    <submittedName>
        <fullName evidence="3">Retrovirus-related Pol polyprotein from transposon TNT 1-94</fullName>
    </submittedName>
</protein>
<feature type="compositionally biased region" description="Low complexity" evidence="1">
    <location>
        <begin position="483"/>
        <end position="504"/>
    </location>
</feature>
<feature type="region of interest" description="Disordered" evidence="1">
    <location>
        <begin position="241"/>
        <end position="304"/>
    </location>
</feature>
<dbReference type="AlphaFoldDB" id="A0A834TJI4"/>
<proteinExistence type="predicted"/>
<comment type="caution">
    <text evidence="3">The sequence shown here is derived from an EMBL/GenBank/DDBJ whole genome shotgun (WGS) entry which is preliminary data.</text>
</comment>
<sequence>MDIVDKDDQAASSVLATLTNLASNPKFALQSATQPISSKLDDNNYLSWRMLALATIRGHNLYNLLLGESHIPTQFATAQDRGKGTCSDEYMNWQCQDQLLASWLLNSMSDGVVSKMVGCVHSYQVWNKVEELLCSSTRARERQLKNDLRSIKKGSSSMSDFLLKIKKLVDSLGAIGSPISTHDHIESIFDGLDREYESFMTSFSMRKEEYSVTEIEALLLSQEARIEKLKKVVDNVSASMAQRGGSQNTRLPNQFFGQRGGYQGRGNTQMTNGGGPNFFRGNTQGRGHSQQPSQSQNRGGGRQTCFTADSLAQIMNQKQNRPNNGAPVEALIATPDILSDDAWFADSGSSNHLTNNLSNLQVSQPYDGAEQVHIANGSANNQILLKGRNKQGLYVFDNLNFAPTTALPLVSANTASITSPTPSNASSQFRLWHNRLGHPSLQVVKSVLNSCYSTAHKGYKCVDANGRLYFARNVPSPSRNPDTTPTASILPSITTSTPSSDPPTTAYAISPVVPHHPMCELSKGSDDCEP</sequence>
<dbReference type="OrthoDB" id="1436019at2759"/>
<name>A0A834TJI4_9FABA</name>
<feature type="compositionally biased region" description="Polar residues" evidence="1">
    <location>
        <begin position="241"/>
        <end position="252"/>
    </location>
</feature>
<keyword evidence="4" id="KW-1185">Reference proteome</keyword>
<organism evidence="3 4">
    <name type="scientific">Senna tora</name>
    <dbReference type="NCBI Taxonomy" id="362788"/>
    <lineage>
        <taxon>Eukaryota</taxon>
        <taxon>Viridiplantae</taxon>
        <taxon>Streptophyta</taxon>
        <taxon>Embryophyta</taxon>
        <taxon>Tracheophyta</taxon>
        <taxon>Spermatophyta</taxon>
        <taxon>Magnoliopsida</taxon>
        <taxon>eudicotyledons</taxon>
        <taxon>Gunneridae</taxon>
        <taxon>Pentapetalae</taxon>
        <taxon>rosids</taxon>
        <taxon>fabids</taxon>
        <taxon>Fabales</taxon>
        <taxon>Fabaceae</taxon>
        <taxon>Caesalpinioideae</taxon>
        <taxon>Cassia clade</taxon>
        <taxon>Senna</taxon>
    </lineage>
</organism>
<reference evidence="3" key="1">
    <citation type="submission" date="2020-09" db="EMBL/GenBank/DDBJ databases">
        <title>Genome-Enabled Discovery of Anthraquinone Biosynthesis in Senna tora.</title>
        <authorList>
            <person name="Kang S.-H."/>
            <person name="Pandey R.P."/>
            <person name="Lee C.-M."/>
            <person name="Sim J.-S."/>
            <person name="Jeong J.-T."/>
            <person name="Choi B.-S."/>
            <person name="Jung M."/>
            <person name="Ginzburg D."/>
            <person name="Zhao K."/>
            <person name="Won S.Y."/>
            <person name="Oh T.-J."/>
            <person name="Yu Y."/>
            <person name="Kim N.-H."/>
            <person name="Lee O.R."/>
            <person name="Lee T.-H."/>
            <person name="Bashyal P."/>
            <person name="Kim T.-S."/>
            <person name="Lee W.-H."/>
            <person name="Kawkins C."/>
            <person name="Kim C.-K."/>
            <person name="Kim J.S."/>
            <person name="Ahn B.O."/>
            <person name="Rhee S.Y."/>
            <person name="Sohng J.K."/>
        </authorList>
    </citation>
    <scope>NUCLEOTIDE SEQUENCE</scope>
    <source>
        <tissue evidence="3">Leaf</tissue>
    </source>
</reference>
<dbReference type="PANTHER" id="PTHR47481">
    <property type="match status" value="1"/>
</dbReference>
<feature type="region of interest" description="Disordered" evidence="1">
    <location>
        <begin position="475"/>
        <end position="504"/>
    </location>
</feature>
<dbReference type="EMBL" id="JAAIUW010000007">
    <property type="protein sequence ID" value="KAF7823268.1"/>
    <property type="molecule type" value="Genomic_DNA"/>
</dbReference>